<dbReference type="PANTHER" id="PTHR44858">
    <property type="entry name" value="TETRATRICOPEPTIDE REPEAT PROTEIN 6"/>
    <property type="match status" value="1"/>
</dbReference>
<feature type="repeat" description="TPR" evidence="3">
    <location>
        <begin position="167"/>
        <end position="200"/>
    </location>
</feature>
<keyword evidence="5" id="KW-0812">Transmembrane</keyword>
<feature type="transmembrane region" description="Helical" evidence="5">
    <location>
        <begin position="257"/>
        <end position="274"/>
    </location>
</feature>
<keyword evidence="5" id="KW-1133">Transmembrane helix</keyword>
<reference evidence="6 7" key="1">
    <citation type="submission" date="2018-12" db="EMBL/GenBank/DDBJ databases">
        <title>Deinococcus radiophilus ATCC 27603 genome sequencing and assembly.</title>
        <authorList>
            <person name="Maclea K.S."/>
            <person name="Maynard C.R."/>
        </authorList>
    </citation>
    <scope>NUCLEOTIDE SEQUENCE [LARGE SCALE GENOMIC DNA]</scope>
    <source>
        <strain evidence="6 7">ATCC 27603</strain>
    </source>
</reference>
<dbReference type="Gene3D" id="1.25.40.10">
    <property type="entry name" value="Tetratricopeptide repeat domain"/>
    <property type="match status" value="1"/>
</dbReference>
<dbReference type="SMART" id="SM00028">
    <property type="entry name" value="TPR"/>
    <property type="match status" value="3"/>
</dbReference>
<dbReference type="PANTHER" id="PTHR44858:SF1">
    <property type="entry name" value="UDP-N-ACETYLGLUCOSAMINE--PEPTIDE N-ACETYLGLUCOSAMINYLTRANSFERASE SPINDLY-RELATED"/>
    <property type="match status" value="1"/>
</dbReference>
<dbReference type="AlphaFoldDB" id="A0A431W1R7"/>
<dbReference type="Proteomes" id="UP000277766">
    <property type="component" value="Unassembled WGS sequence"/>
</dbReference>
<evidence type="ECO:0000256" key="2">
    <source>
        <dbReference type="ARBA" id="ARBA00022803"/>
    </source>
</evidence>
<dbReference type="RefSeq" id="WP_126351325.1">
    <property type="nucleotide sequence ID" value="NZ_CP086380.1"/>
</dbReference>
<dbReference type="Pfam" id="PF13181">
    <property type="entry name" value="TPR_8"/>
    <property type="match status" value="2"/>
</dbReference>
<evidence type="ECO:0000313" key="6">
    <source>
        <dbReference type="EMBL" id="RTR29414.1"/>
    </source>
</evidence>
<proteinExistence type="predicted"/>
<feature type="region of interest" description="Disordered" evidence="4">
    <location>
        <begin position="220"/>
        <end position="245"/>
    </location>
</feature>
<dbReference type="GO" id="GO:0046813">
    <property type="term" value="P:receptor-mediated virion attachment to host cell"/>
    <property type="evidence" value="ECO:0007669"/>
    <property type="project" value="TreeGrafter"/>
</dbReference>
<dbReference type="InterPro" id="IPR011990">
    <property type="entry name" value="TPR-like_helical_dom_sf"/>
</dbReference>
<keyword evidence="7" id="KW-1185">Reference proteome</keyword>
<accession>A0A431W1R7</accession>
<evidence type="ECO:0000256" key="4">
    <source>
        <dbReference type="SAM" id="MobiDB-lite"/>
    </source>
</evidence>
<dbReference type="InterPro" id="IPR050498">
    <property type="entry name" value="Ycf3"/>
</dbReference>
<evidence type="ECO:0000256" key="1">
    <source>
        <dbReference type="ARBA" id="ARBA00022737"/>
    </source>
</evidence>
<evidence type="ECO:0000256" key="5">
    <source>
        <dbReference type="SAM" id="Phobius"/>
    </source>
</evidence>
<protein>
    <submittedName>
        <fullName evidence="6">Tetratricopeptide repeat protein</fullName>
    </submittedName>
</protein>
<evidence type="ECO:0000256" key="3">
    <source>
        <dbReference type="PROSITE-ProRule" id="PRU00339"/>
    </source>
</evidence>
<keyword evidence="5" id="KW-0472">Membrane</keyword>
<dbReference type="PROSITE" id="PS50005">
    <property type="entry name" value="TPR"/>
    <property type="match status" value="2"/>
</dbReference>
<dbReference type="InterPro" id="IPR019734">
    <property type="entry name" value="TPR_rpt"/>
</dbReference>
<gene>
    <name evidence="6" type="ORF">EJ104_03215</name>
</gene>
<dbReference type="GO" id="GO:0009279">
    <property type="term" value="C:cell outer membrane"/>
    <property type="evidence" value="ECO:0007669"/>
    <property type="project" value="TreeGrafter"/>
</dbReference>
<evidence type="ECO:0000313" key="7">
    <source>
        <dbReference type="Proteomes" id="UP000277766"/>
    </source>
</evidence>
<dbReference type="SUPFAM" id="SSF48452">
    <property type="entry name" value="TPR-like"/>
    <property type="match status" value="1"/>
</dbReference>
<name>A0A431W1R7_9DEIO</name>
<comment type="caution">
    <text evidence="6">The sequence shown here is derived from an EMBL/GenBank/DDBJ whole genome shotgun (WGS) entry which is preliminary data.</text>
</comment>
<keyword evidence="2 3" id="KW-0802">TPR repeat</keyword>
<sequence length="280" mass="30302">MSAPFSPATSSGQGKGGLDHDLQVALHQAELAGQSEEAADIQSWIKLRELLRAKRPEAALTELEAWLADQESLAPPTTPSSALPTTAAEVRLALLNPTLADHLRALTEVRRWQQPAEAQAALAGALSHPLTRAEAHNLLGVLAAEVGQTEQAATEFAAALAADPQHYRALTNRAGLAAERQDYAAAEADLHRALQLEPRHHAAHQNLAVVLRQQGKRAESVRAQKKAQSLDRRQVDQRGRDEARRTVSGLNRLPRSVWIALALLLFFALFWMWGGSGPAA</sequence>
<organism evidence="6 7">
    <name type="scientific">Deinococcus radiophilus</name>
    <dbReference type="NCBI Taxonomy" id="32062"/>
    <lineage>
        <taxon>Bacteria</taxon>
        <taxon>Thermotogati</taxon>
        <taxon>Deinococcota</taxon>
        <taxon>Deinococci</taxon>
        <taxon>Deinococcales</taxon>
        <taxon>Deinococcaceae</taxon>
        <taxon>Deinococcus</taxon>
    </lineage>
</organism>
<dbReference type="OrthoDB" id="68176at2"/>
<keyword evidence="1" id="KW-0677">Repeat</keyword>
<dbReference type="EMBL" id="RXPE01000004">
    <property type="protein sequence ID" value="RTR29414.1"/>
    <property type="molecule type" value="Genomic_DNA"/>
</dbReference>
<feature type="repeat" description="TPR" evidence="3">
    <location>
        <begin position="133"/>
        <end position="166"/>
    </location>
</feature>